<keyword evidence="3" id="KW-0805">Transcription regulation</keyword>
<dbReference type="GO" id="GO:0000981">
    <property type="term" value="F:DNA-binding transcription factor activity, RNA polymerase II-specific"/>
    <property type="evidence" value="ECO:0007669"/>
    <property type="project" value="InterPro"/>
</dbReference>
<dbReference type="Proteomes" id="UP000054771">
    <property type="component" value="Unassembled WGS sequence"/>
</dbReference>
<feature type="compositionally biased region" description="Basic and acidic residues" evidence="7">
    <location>
        <begin position="650"/>
        <end position="661"/>
    </location>
</feature>
<dbReference type="Pfam" id="PF00172">
    <property type="entry name" value="Zn_clus"/>
    <property type="match status" value="1"/>
</dbReference>
<feature type="region of interest" description="Disordered" evidence="7">
    <location>
        <begin position="642"/>
        <end position="679"/>
    </location>
</feature>
<keyword evidence="4" id="KW-0238">DNA-binding</keyword>
<dbReference type="PANTHER" id="PTHR47171:SF1">
    <property type="entry name" value="ZN(II)2CYS6 TRANSCRIPTION FACTOR (EUROFUNG)"/>
    <property type="match status" value="1"/>
</dbReference>
<evidence type="ECO:0000259" key="8">
    <source>
        <dbReference type="PROSITE" id="PS50048"/>
    </source>
</evidence>
<feature type="compositionally biased region" description="Low complexity" evidence="7">
    <location>
        <begin position="123"/>
        <end position="139"/>
    </location>
</feature>
<dbReference type="InterPro" id="IPR007219">
    <property type="entry name" value="XnlR_reg_dom"/>
</dbReference>
<gene>
    <name evidence="9" type="ORF">ASPCAL03501</name>
</gene>
<dbReference type="SMART" id="SM00066">
    <property type="entry name" value="GAL4"/>
    <property type="match status" value="1"/>
</dbReference>
<evidence type="ECO:0000256" key="4">
    <source>
        <dbReference type="ARBA" id="ARBA00023125"/>
    </source>
</evidence>
<feature type="compositionally biased region" description="Basic and acidic residues" evidence="7">
    <location>
        <begin position="105"/>
        <end position="114"/>
    </location>
</feature>
<evidence type="ECO:0000256" key="1">
    <source>
        <dbReference type="ARBA" id="ARBA00022723"/>
    </source>
</evidence>
<protein>
    <recommendedName>
        <fullName evidence="8">Zn(2)-C6 fungal-type domain-containing protein</fullName>
    </recommendedName>
</protein>
<evidence type="ECO:0000256" key="7">
    <source>
        <dbReference type="SAM" id="MobiDB-lite"/>
    </source>
</evidence>
<keyword evidence="1" id="KW-0479">Metal-binding</keyword>
<organism evidence="9 10">
    <name type="scientific">Aspergillus calidoustus</name>
    <dbReference type="NCBI Taxonomy" id="454130"/>
    <lineage>
        <taxon>Eukaryota</taxon>
        <taxon>Fungi</taxon>
        <taxon>Dikarya</taxon>
        <taxon>Ascomycota</taxon>
        <taxon>Pezizomycotina</taxon>
        <taxon>Eurotiomycetes</taxon>
        <taxon>Eurotiomycetidae</taxon>
        <taxon>Eurotiales</taxon>
        <taxon>Aspergillaceae</taxon>
        <taxon>Aspergillus</taxon>
        <taxon>Aspergillus subgen. Nidulantes</taxon>
    </lineage>
</organism>
<keyword evidence="2" id="KW-0862">Zinc</keyword>
<sequence>MPKKRKDESEPEKVFSSVFRVADWGGGRPLGSQPNLKSPSTISIPRVERKCMMPPQKVACKLCNLRRVKCDRIPGSACSNCRVAGADCELIESRRGKYTRTVTRRPRERERERASPSSPPQPSASTASSSTPGDATPTSHKPRSSNRYVSPSLSEVAVHRDSPNDAGKVVYMGDSANFKYVLHEVGDPFSDGNTGASAARHSRFWGDTLQKSMVEKLDRYTQSAIHNLRAEDEEILRSAGAFALPRKDLSDALVEVFMRCSFPAFPLFPQEDFMHKYTDGSLSPLLLSAVYMVATFHAPEALLHEAGFASRYHASMTFYRRAKALYDADFESDGICTLQATILMSNWWAGPVEQKDTWFWLGVAAGLAQALGMHRAKSYDMLPKETQRVWRRIWWVLYINDIHHAAVYGRPPHIHPSFCDIASLREEDFELDAQGPSPSPGTGLSTGISHEGSYEGRLYLIHLADLITRVGECLVSKLSSSPHTETNQTSYDKLLQWKETLPPRFREIPSLITPENGFWPALIHLYYCDYQIVFYRMLSETPVTVGLSSPLFEAAARVSRLLEDLVASGTLHNAPFLILPAIFASIVVHASNIRRGERDVRTVSEHRAALAMHVLDRFQDMYPIAIWTRYLLDGLLRMSLGHQGQGQGGDSERDAVGEHEGFSPSDPSGSGAGSVQGQIPTQPQAQTYAGVPMGMHVGGQMGMGLGMGMSIPVGVGSRNPYPMQQTTSFERSINMNMHDVPGADYTGTGTGTGTGTPGSGAGLPTPEGVATGTTESEGGYTASAVSASGGAAPVSLEYWTEHRLAGVPVLFPFSNMLEDAGVDPETCFGSWNINPGGLE</sequence>
<dbReference type="PANTHER" id="PTHR47171">
    <property type="entry name" value="FARA-RELATED"/>
    <property type="match status" value="1"/>
</dbReference>
<keyword evidence="10" id="KW-1185">Reference proteome</keyword>
<reference evidence="10" key="1">
    <citation type="journal article" date="2016" name="Genome Announc.">
        <title>Draft genome sequences of fungus Aspergillus calidoustus.</title>
        <authorList>
            <person name="Horn F."/>
            <person name="Linde J."/>
            <person name="Mattern D.J."/>
            <person name="Walther G."/>
            <person name="Guthke R."/>
            <person name="Scherlach K."/>
            <person name="Martin K."/>
            <person name="Brakhage A.A."/>
            <person name="Petzke L."/>
            <person name="Valiante V."/>
        </authorList>
    </citation>
    <scope>NUCLEOTIDE SEQUENCE [LARGE SCALE GENOMIC DNA]</scope>
    <source>
        <strain evidence="10">SF006504</strain>
    </source>
</reference>
<dbReference type="InterPro" id="IPR036864">
    <property type="entry name" value="Zn2-C6_fun-type_DNA-bd_sf"/>
</dbReference>
<dbReference type="GO" id="GO:0003677">
    <property type="term" value="F:DNA binding"/>
    <property type="evidence" value="ECO:0007669"/>
    <property type="project" value="UniProtKB-KW"/>
</dbReference>
<dbReference type="OrthoDB" id="5121955at2759"/>
<dbReference type="STRING" id="454130.A0A0U5C3T3"/>
<dbReference type="InterPro" id="IPR052073">
    <property type="entry name" value="Amide_Lactam_Regulators"/>
</dbReference>
<keyword evidence="5" id="KW-0804">Transcription</keyword>
<dbReference type="OMA" id="RPFRIDL"/>
<proteinExistence type="predicted"/>
<dbReference type="GO" id="GO:0006351">
    <property type="term" value="P:DNA-templated transcription"/>
    <property type="evidence" value="ECO:0007669"/>
    <property type="project" value="InterPro"/>
</dbReference>
<dbReference type="PROSITE" id="PS50048">
    <property type="entry name" value="ZN2_CY6_FUNGAL_2"/>
    <property type="match status" value="1"/>
</dbReference>
<evidence type="ECO:0000313" key="10">
    <source>
        <dbReference type="Proteomes" id="UP000054771"/>
    </source>
</evidence>
<dbReference type="InterPro" id="IPR001138">
    <property type="entry name" value="Zn2Cys6_DnaBD"/>
</dbReference>
<evidence type="ECO:0000256" key="6">
    <source>
        <dbReference type="ARBA" id="ARBA00023242"/>
    </source>
</evidence>
<dbReference type="CDD" id="cd12148">
    <property type="entry name" value="fungal_TF_MHR"/>
    <property type="match status" value="1"/>
</dbReference>
<dbReference type="SUPFAM" id="SSF57701">
    <property type="entry name" value="Zn2/Cys6 DNA-binding domain"/>
    <property type="match status" value="1"/>
</dbReference>
<dbReference type="GO" id="GO:0008270">
    <property type="term" value="F:zinc ion binding"/>
    <property type="evidence" value="ECO:0007669"/>
    <property type="project" value="InterPro"/>
</dbReference>
<dbReference type="Pfam" id="PF04082">
    <property type="entry name" value="Fungal_trans"/>
    <property type="match status" value="1"/>
</dbReference>
<dbReference type="AlphaFoldDB" id="A0A0U5C3T3"/>
<evidence type="ECO:0000256" key="2">
    <source>
        <dbReference type="ARBA" id="ARBA00022833"/>
    </source>
</evidence>
<name>A0A0U5C3T3_ASPCI</name>
<dbReference type="EMBL" id="CDMC01000003">
    <property type="protein sequence ID" value="CEL02330.1"/>
    <property type="molecule type" value="Genomic_DNA"/>
</dbReference>
<evidence type="ECO:0000256" key="5">
    <source>
        <dbReference type="ARBA" id="ARBA00023163"/>
    </source>
</evidence>
<evidence type="ECO:0000256" key="3">
    <source>
        <dbReference type="ARBA" id="ARBA00023015"/>
    </source>
</evidence>
<accession>A0A0U5C3T3</accession>
<dbReference type="SMART" id="SM00906">
    <property type="entry name" value="Fungal_trans"/>
    <property type="match status" value="1"/>
</dbReference>
<feature type="domain" description="Zn(2)-C6 fungal-type" evidence="8">
    <location>
        <begin position="59"/>
        <end position="90"/>
    </location>
</feature>
<evidence type="ECO:0000313" key="9">
    <source>
        <dbReference type="EMBL" id="CEL02330.1"/>
    </source>
</evidence>
<keyword evidence="6" id="KW-0539">Nucleus</keyword>
<feature type="region of interest" description="Disordered" evidence="7">
    <location>
        <begin position="99"/>
        <end position="167"/>
    </location>
</feature>